<evidence type="ECO:0000256" key="1">
    <source>
        <dbReference type="ARBA" id="ARBA00009199"/>
    </source>
</evidence>
<dbReference type="SUPFAM" id="SSF75304">
    <property type="entry name" value="Amidase signature (AS) enzymes"/>
    <property type="match status" value="1"/>
</dbReference>
<dbReference type="Pfam" id="PF01425">
    <property type="entry name" value="Amidase"/>
    <property type="match status" value="1"/>
</dbReference>
<dbReference type="EMBL" id="CP114014">
    <property type="protein sequence ID" value="XAY08299.1"/>
    <property type="molecule type" value="Genomic_DNA"/>
</dbReference>
<protein>
    <submittedName>
        <fullName evidence="3">6-aminohexanoate-cyclic-dimer hydrolase</fullName>
        <ecNumber evidence="3">3.5.2.12</ecNumber>
    </submittedName>
</protein>
<dbReference type="InterPro" id="IPR000120">
    <property type="entry name" value="Amidase"/>
</dbReference>
<gene>
    <name evidence="3" type="primary">nylA_2</name>
    <name evidence="3" type="ORF">DSM112329_05197</name>
</gene>
<dbReference type="RefSeq" id="WP_354699480.1">
    <property type="nucleotide sequence ID" value="NZ_CP114014.1"/>
</dbReference>
<dbReference type="AlphaFoldDB" id="A0AAU7B416"/>
<name>A0AAU7B416_9ACTN</name>
<keyword evidence="3" id="KW-0378">Hydrolase</keyword>
<proteinExistence type="inferred from homology"/>
<evidence type="ECO:0000313" key="3">
    <source>
        <dbReference type="EMBL" id="XAY08299.1"/>
    </source>
</evidence>
<dbReference type="PANTHER" id="PTHR11895:SF7">
    <property type="entry name" value="GLUTAMYL-TRNA(GLN) AMIDOTRANSFERASE SUBUNIT A, MITOCHONDRIAL"/>
    <property type="match status" value="1"/>
</dbReference>
<dbReference type="GO" id="GO:0019874">
    <property type="term" value="F:6-aminohexanoate-cyclic-dimer hydrolase activity"/>
    <property type="evidence" value="ECO:0007669"/>
    <property type="project" value="UniProtKB-EC"/>
</dbReference>
<feature type="domain" description="Amidase" evidence="2">
    <location>
        <begin position="27"/>
        <end position="460"/>
    </location>
</feature>
<reference evidence="3" key="1">
    <citation type="submission" date="2022-12" db="EMBL/GenBank/DDBJ databases">
        <title>Paraconexibacter alkalitolerans sp. nov. and Baekduia alba sp. nov., isolated from soil and emended description of the genera Paraconexibacter (Chun et al., 2020) and Baekduia (An et al., 2020).</title>
        <authorList>
            <person name="Vieira S."/>
            <person name="Huber K.J."/>
            <person name="Geppert A."/>
            <person name="Wolf J."/>
            <person name="Neumann-Schaal M."/>
            <person name="Muesken M."/>
            <person name="Overmann J."/>
        </authorList>
    </citation>
    <scope>NUCLEOTIDE SEQUENCE</scope>
    <source>
        <strain evidence="3">AEG42_29</strain>
    </source>
</reference>
<dbReference type="PANTHER" id="PTHR11895">
    <property type="entry name" value="TRANSAMIDASE"/>
    <property type="match status" value="1"/>
</dbReference>
<sequence length="480" mass="49923">MSDADLLFQPVHELAGLVRDGTLSARELVQTSVDRIESLNPQLNAFVDVFAEDALAEADGIAADDPRPFAGVPIAIKNNRAIAGRRLTVGSALMDDFVPRTDHNVVTRLKAAGFVIVGSTTLPEFGIVPVTETARFGPTRNPWDVARTPGGSSGGSAAAVAAGMVPVAHANDGGGSTRIPAACCGLVGLKPQRGRISLAPDLGYQFLVQDGVLTRTVAETAALLDLLAGPVLGDTSWAPEPAVPFAEQARRDPGRLRIALTTTMPLERTTVDPVCVQAARDAGALLESLGHEVVEVDAPWQIPGLLPLFAASFGPALTMSMAFAATVSGRPVSPESVEPLSWAMWEQCRSMTATDAALADAQLQGLARLIITWTAGYDLVLTPALAEAPVPIGTIDACSDQPLRDFARSGAFTPYTALCNVTGSPAISLPLYAWPEGDPAAGLPLAVQLIGQPADEGTLLAVAAQLEAAAPWDGRRATVS</sequence>
<evidence type="ECO:0000259" key="2">
    <source>
        <dbReference type="Pfam" id="PF01425"/>
    </source>
</evidence>
<organism evidence="3">
    <name type="scientific">Paraconexibacter sp. AEG42_29</name>
    <dbReference type="NCBI Taxonomy" id="2997339"/>
    <lineage>
        <taxon>Bacteria</taxon>
        <taxon>Bacillati</taxon>
        <taxon>Actinomycetota</taxon>
        <taxon>Thermoleophilia</taxon>
        <taxon>Solirubrobacterales</taxon>
        <taxon>Paraconexibacteraceae</taxon>
        <taxon>Paraconexibacter</taxon>
    </lineage>
</organism>
<dbReference type="Gene3D" id="3.90.1300.10">
    <property type="entry name" value="Amidase signature (AS) domain"/>
    <property type="match status" value="1"/>
</dbReference>
<accession>A0AAU7B416</accession>
<dbReference type="InterPro" id="IPR036928">
    <property type="entry name" value="AS_sf"/>
</dbReference>
<dbReference type="EC" id="3.5.2.12" evidence="3"/>
<dbReference type="InterPro" id="IPR023631">
    <property type="entry name" value="Amidase_dom"/>
</dbReference>
<comment type="similarity">
    <text evidence="1">Belongs to the amidase family.</text>
</comment>
<dbReference type="KEGG" id="parq:DSM112329_05197"/>